<evidence type="ECO:0000313" key="3">
    <source>
        <dbReference type="EMBL" id="SFX33379.1"/>
    </source>
</evidence>
<feature type="domain" description="SPOR" evidence="2">
    <location>
        <begin position="135"/>
        <end position="215"/>
    </location>
</feature>
<feature type="compositionally biased region" description="Low complexity" evidence="1">
    <location>
        <begin position="89"/>
        <end position="101"/>
    </location>
</feature>
<feature type="region of interest" description="Disordered" evidence="1">
    <location>
        <begin position="1"/>
        <end position="39"/>
    </location>
</feature>
<sequence length="229" mass="25238">MARDFASRQLKRNQPDAAAETMRSRGAVPKATEEVAPTASDLWSRLPGWGWLAVGLVAGFLVAQLTRPSAPTPLEARPPVTEKNATVVSSPASTAQPAASAERPPQPRFDFYTLLPETEVIAPKVEAYQSTPREAEDLPRFMLQVGSFRARSDAARLEERLKTLGFDRIRVNPVETASGDVWHRVQVGPYQDRRLLARAQDDLARAGLEFMLLRLRDEPTAQPTTAAPE</sequence>
<protein>
    <submittedName>
        <fullName evidence="3">Cell division protein FtsN</fullName>
    </submittedName>
</protein>
<dbReference type="Pfam" id="PF05036">
    <property type="entry name" value="SPOR"/>
    <property type="match status" value="1"/>
</dbReference>
<dbReference type="InterPro" id="IPR036680">
    <property type="entry name" value="SPOR-like_sf"/>
</dbReference>
<dbReference type="GO" id="GO:0032506">
    <property type="term" value="P:cytokinetic process"/>
    <property type="evidence" value="ECO:0007669"/>
    <property type="project" value="TreeGrafter"/>
</dbReference>
<dbReference type="InterPro" id="IPR052521">
    <property type="entry name" value="Cell_div_SPOR-domain"/>
</dbReference>
<feature type="region of interest" description="Disordered" evidence="1">
    <location>
        <begin position="70"/>
        <end position="108"/>
    </location>
</feature>
<dbReference type="SUPFAM" id="SSF110997">
    <property type="entry name" value="Sporulation related repeat"/>
    <property type="match status" value="1"/>
</dbReference>
<name>A0A1K1W886_9GAMM</name>
<reference evidence="3 4" key="1">
    <citation type="submission" date="2016-11" db="EMBL/GenBank/DDBJ databases">
        <authorList>
            <person name="Jaros S."/>
            <person name="Januszkiewicz K."/>
            <person name="Wedrychowicz H."/>
        </authorList>
    </citation>
    <scope>NUCLEOTIDE SEQUENCE [LARGE SCALE GENOMIC DNA]</scope>
    <source>
        <strain evidence="3 4">DSM 21637</strain>
    </source>
</reference>
<keyword evidence="3" id="KW-0132">Cell division</keyword>
<dbReference type="AlphaFoldDB" id="A0A1K1W886"/>
<dbReference type="Proteomes" id="UP000182350">
    <property type="component" value="Unassembled WGS sequence"/>
</dbReference>
<dbReference type="GO" id="GO:0032153">
    <property type="term" value="C:cell division site"/>
    <property type="evidence" value="ECO:0007669"/>
    <property type="project" value="TreeGrafter"/>
</dbReference>
<dbReference type="GO" id="GO:0030428">
    <property type="term" value="C:cell septum"/>
    <property type="evidence" value="ECO:0007669"/>
    <property type="project" value="TreeGrafter"/>
</dbReference>
<dbReference type="STRING" id="1122209.SAMN02745752_01331"/>
<accession>A0A1K1W886</accession>
<dbReference type="InterPro" id="IPR007730">
    <property type="entry name" value="SPOR-like_dom"/>
</dbReference>
<evidence type="ECO:0000259" key="2">
    <source>
        <dbReference type="PROSITE" id="PS51724"/>
    </source>
</evidence>
<evidence type="ECO:0000256" key="1">
    <source>
        <dbReference type="SAM" id="MobiDB-lite"/>
    </source>
</evidence>
<dbReference type="EMBL" id="FPJW01000003">
    <property type="protein sequence ID" value="SFX33379.1"/>
    <property type="molecule type" value="Genomic_DNA"/>
</dbReference>
<dbReference type="PANTHER" id="PTHR38687">
    <property type="entry name" value="CELL DIVISION PROTEIN DEDD-RELATED"/>
    <property type="match status" value="1"/>
</dbReference>
<dbReference type="PROSITE" id="PS51724">
    <property type="entry name" value="SPOR"/>
    <property type="match status" value="1"/>
</dbReference>
<dbReference type="OrthoDB" id="8558195at2"/>
<gene>
    <name evidence="3" type="ORF">SAMN02745752_01331</name>
</gene>
<organism evidence="3 4">
    <name type="scientific">Marinospirillum alkaliphilum DSM 21637</name>
    <dbReference type="NCBI Taxonomy" id="1122209"/>
    <lineage>
        <taxon>Bacteria</taxon>
        <taxon>Pseudomonadati</taxon>
        <taxon>Pseudomonadota</taxon>
        <taxon>Gammaproteobacteria</taxon>
        <taxon>Oceanospirillales</taxon>
        <taxon>Oceanospirillaceae</taxon>
        <taxon>Marinospirillum</taxon>
    </lineage>
</organism>
<keyword evidence="4" id="KW-1185">Reference proteome</keyword>
<dbReference type="PANTHER" id="PTHR38687:SF1">
    <property type="entry name" value="CELL DIVISION PROTEIN DEDD"/>
    <property type="match status" value="1"/>
</dbReference>
<dbReference type="Gene3D" id="3.30.70.1070">
    <property type="entry name" value="Sporulation related repeat"/>
    <property type="match status" value="1"/>
</dbReference>
<dbReference type="RefSeq" id="WP_072325559.1">
    <property type="nucleotide sequence ID" value="NZ_FPJW01000003.1"/>
</dbReference>
<evidence type="ECO:0000313" key="4">
    <source>
        <dbReference type="Proteomes" id="UP000182350"/>
    </source>
</evidence>
<proteinExistence type="predicted"/>
<keyword evidence="3" id="KW-0131">Cell cycle</keyword>
<dbReference type="GO" id="GO:0042834">
    <property type="term" value="F:peptidoglycan binding"/>
    <property type="evidence" value="ECO:0007669"/>
    <property type="project" value="InterPro"/>
</dbReference>